<proteinExistence type="predicted"/>
<keyword evidence="1" id="KW-0812">Transmembrane</keyword>
<dbReference type="EMBL" id="AJIL01000030">
    <property type="protein sequence ID" value="KNF01375.1"/>
    <property type="molecule type" value="Genomic_DNA"/>
</dbReference>
<dbReference type="OrthoDB" id="2510110at2759"/>
<evidence type="ECO:0000256" key="1">
    <source>
        <dbReference type="SAM" id="Phobius"/>
    </source>
</evidence>
<dbReference type="AlphaFoldDB" id="A0A0L0VQT6"/>
<accession>A0A0L0VQT6</accession>
<reference evidence="3" key="1">
    <citation type="submission" date="2014-03" db="EMBL/GenBank/DDBJ databases">
        <title>The Genome Sequence of Puccinia striiformis f. sp. tritici PST-78.</title>
        <authorList>
            <consortium name="The Broad Institute Genome Sequencing Platform"/>
            <person name="Cuomo C."/>
            <person name="Hulbert S."/>
            <person name="Chen X."/>
            <person name="Walker B."/>
            <person name="Young S.K."/>
            <person name="Zeng Q."/>
            <person name="Gargeya S."/>
            <person name="Fitzgerald M."/>
            <person name="Haas B."/>
            <person name="Abouelleil A."/>
            <person name="Alvarado L."/>
            <person name="Arachchi H.M."/>
            <person name="Berlin A.M."/>
            <person name="Chapman S.B."/>
            <person name="Goldberg J."/>
            <person name="Griggs A."/>
            <person name="Gujja S."/>
            <person name="Hansen M."/>
            <person name="Howarth C."/>
            <person name="Imamovic A."/>
            <person name="Larimer J."/>
            <person name="McCowan C."/>
            <person name="Montmayeur A."/>
            <person name="Murphy C."/>
            <person name="Neiman D."/>
            <person name="Pearson M."/>
            <person name="Priest M."/>
            <person name="Roberts A."/>
            <person name="Saif S."/>
            <person name="Shea T."/>
            <person name="Sisk P."/>
            <person name="Sykes S."/>
            <person name="Wortman J."/>
            <person name="Nusbaum C."/>
            <person name="Birren B."/>
        </authorList>
    </citation>
    <scope>NUCLEOTIDE SEQUENCE [LARGE SCALE GENOMIC DNA]</scope>
    <source>
        <strain evidence="3">race PST-78</strain>
    </source>
</reference>
<evidence type="ECO:0000313" key="3">
    <source>
        <dbReference type="Proteomes" id="UP000054564"/>
    </source>
</evidence>
<gene>
    <name evidence="2" type="ORF">PSTG_05475</name>
</gene>
<protein>
    <submittedName>
        <fullName evidence="2">Uncharacterized protein</fullName>
    </submittedName>
</protein>
<dbReference type="Proteomes" id="UP000054564">
    <property type="component" value="Unassembled WGS sequence"/>
</dbReference>
<organism evidence="2 3">
    <name type="scientific">Puccinia striiformis f. sp. tritici PST-78</name>
    <dbReference type="NCBI Taxonomy" id="1165861"/>
    <lineage>
        <taxon>Eukaryota</taxon>
        <taxon>Fungi</taxon>
        <taxon>Dikarya</taxon>
        <taxon>Basidiomycota</taxon>
        <taxon>Pucciniomycotina</taxon>
        <taxon>Pucciniomycetes</taxon>
        <taxon>Pucciniales</taxon>
        <taxon>Pucciniaceae</taxon>
        <taxon>Puccinia</taxon>
    </lineage>
</organism>
<keyword evidence="1" id="KW-0472">Membrane</keyword>
<keyword evidence="3" id="KW-1185">Reference proteome</keyword>
<sequence length="855" mass="98527">MMIVQVRYETNLPQSVCLVTHPLLAIIEVKHNCAIRTWHGETIGEGISHQHQSALVEAAGANLIVPTRVYLLVAYIVTQPSTTLAMKPFVIPWLVASCVVVGCWGGLIADPAPSEVFKEVHAQLSLGDLNWGSRNRKQSNDCHIRKLTDKLNGLPGEDGPDRLVRMMVGDVTAVFLCGRIDLKRTWETYMLESKFSRRNPDPSKPLPAEEENLLATLYKWCKGKRDGWSMYHTENEADWVTSKIKELGEIKVTRGTVSIAVDFHIFAMIWYSSGLYDSFAIALALSRTSNWPYDDEQVVGSKVSFWKRTDHLMEFKEYQQAAKMTIIDDPYNGNYFQFSSNLGRYDQDSCHLNILKNLISFAQALDLSFIHEESYLFFWKSLHAAADREELHPLIEYLHDFCTTFKNGIPFDNSFKYHQLVSQTSLKIMNHLDSITGTVSVTNDKNNISTLSKMSVGDFNEEIIEFFVKAKLVMNFVEEFSQHVKQKGIISRFYPKPRATPAQIRHLAFLICDQMSMIYNLELDLMAHNINKELELHEFPHVIQHDMLGIMGNQHASFGNLREYLIQKIIASRIERSAAINNMYGQLIESLTKMKSESNHPSFNQLKQRYQEDIFLKLDELERLHIHPHTPDEFQNNSSVWGEAHRIILLELSPISHENAQKLIVELKRGHRIRRNAPVFYDTYYVMTQTNEKEKEIIFMVMSHELNKLEDILTPVKLNKLKKIYDVIRGLSSETTYDVWKKIFFEKILQLEHDLALIFDDILKDASRTILANKSNAVCKKAKLQTMFEAIDDNLLTPQINRKLKHLIQLLTAQRMEYEIPMMACLLIKGEISDFSTYQVGDLLTKSIENMHKIL</sequence>
<comment type="caution">
    <text evidence="2">The sequence shown here is derived from an EMBL/GenBank/DDBJ whole genome shotgun (WGS) entry which is preliminary data.</text>
</comment>
<name>A0A0L0VQT6_9BASI</name>
<evidence type="ECO:0000313" key="2">
    <source>
        <dbReference type="EMBL" id="KNF01375.1"/>
    </source>
</evidence>
<keyword evidence="1" id="KW-1133">Transmembrane helix</keyword>
<feature type="transmembrane region" description="Helical" evidence="1">
    <location>
        <begin position="89"/>
        <end position="109"/>
    </location>
</feature>